<dbReference type="InterPro" id="IPR032465">
    <property type="entry name" value="ACMSD"/>
</dbReference>
<dbReference type="AlphaFoldDB" id="A0A848CIX3"/>
<proteinExistence type="predicted"/>
<evidence type="ECO:0000313" key="4">
    <source>
        <dbReference type="Proteomes" id="UP000522333"/>
    </source>
</evidence>
<dbReference type="InterPro" id="IPR006680">
    <property type="entry name" value="Amidohydro-rel"/>
</dbReference>
<dbReference type="Pfam" id="PF04909">
    <property type="entry name" value="Amidohydro_2"/>
    <property type="match status" value="1"/>
</dbReference>
<dbReference type="GO" id="GO:0016787">
    <property type="term" value="F:hydrolase activity"/>
    <property type="evidence" value="ECO:0007669"/>
    <property type="project" value="UniProtKB-KW"/>
</dbReference>
<dbReference type="Proteomes" id="UP000522333">
    <property type="component" value="Unassembled WGS sequence"/>
</dbReference>
<reference evidence="3 4" key="1">
    <citation type="submission" date="2020-04" db="EMBL/GenBank/DDBJ databases">
        <authorList>
            <person name="Hitch T.C.A."/>
            <person name="Wylensek D."/>
            <person name="Clavel T."/>
        </authorList>
    </citation>
    <scope>NUCLEOTIDE SEQUENCE [LARGE SCALE GENOMIC DNA]</scope>
    <source>
        <strain evidence="3 4">PG-251-APC-1</strain>
    </source>
</reference>
<dbReference type="EMBL" id="JABAFY010000043">
    <property type="protein sequence ID" value="NME52819.1"/>
    <property type="molecule type" value="Genomic_DNA"/>
</dbReference>
<dbReference type="RefSeq" id="WP_168936131.1">
    <property type="nucleotide sequence ID" value="NZ_JABAFY010000043.1"/>
</dbReference>
<protein>
    <submittedName>
        <fullName evidence="3">Amidohydrolase</fullName>
    </submittedName>
</protein>
<dbReference type="GO" id="GO:0016831">
    <property type="term" value="F:carboxy-lyase activity"/>
    <property type="evidence" value="ECO:0007669"/>
    <property type="project" value="InterPro"/>
</dbReference>
<accession>A0A848CIX3</accession>
<organism evidence="3 4">
    <name type="scientific">Desulfovibrio piger</name>
    <dbReference type="NCBI Taxonomy" id="901"/>
    <lineage>
        <taxon>Bacteria</taxon>
        <taxon>Pseudomonadati</taxon>
        <taxon>Thermodesulfobacteriota</taxon>
        <taxon>Desulfovibrionia</taxon>
        <taxon>Desulfovibrionales</taxon>
        <taxon>Desulfovibrionaceae</taxon>
        <taxon>Desulfovibrio</taxon>
    </lineage>
</organism>
<evidence type="ECO:0000256" key="1">
    <source>
        <dbReference type="ARBA" id="ARBA00023239"/>
    </source>
</evidence>
<name>A0A848CIX3_9BACT</name>
<evidence type="ECO:0000259" key="2">
    <source>
        <dbReference type="Pfam" id="PF04909"/>
    </source>
</evidence>
<keyword evidence="3" id="KW-0378">Hydrolase</keyword>
<feature type="domain" description="Amidohydrolase-related" evidence="2">
    <location>
        <begin position="72"/>
        <end position="276"/>
    </location>
</feature>
<dbReference type="InterPro" id="IPR032466">
    <property type="entry name" value="Metal_Hydrolase"/>
</dbReference>
<dbReference type="SUPFAM" id="SSF51556">
    <property type="entry name" value="Metallo-dependent hydrolases"/>
    <property type="match status" value="1"/>
</dbReference>
<gene>
    <name evidence="3" type="ORF">HF854_09905</name>
</gene>
<sequence length="279" mass="31464">MKIIDFRYRPSTRASLDSVIKNPVYCEYIKKTDFCSRPEKSLPECIGELRGLDIAKAVVSGRDIESTYAIQSTNDDVLQCMAAAPDLFIGFWAYDPHKGMTAVRRFRKVVLEDGIRGAAIDAAMAHCAVDDAKFYPLYAMCCEFDIPVIMTAGLSPFMPKVVLDSTDPRHIDRVATDFPELKILLSHGGYPWVLEAIALVLRHSNVYMDFSTCESKLMGQNYIQAANEYITDKVVFASANPFVEVHKAVEKYQRLDLTEECRRKLFYENGMKLLGLSSL</sequence>
<keyword evidence="1" id="KW-0456">Lyase</keyword>
<dbReference type="PANTHER" id="PTHR21240">
    <property type="entry name" value="2-AMINO-3-CARBOXYLMUCONATE-6-SEMIALDEHYDE DECARBOXYLASE"/>
    <property type="match status" value="1"/>
</dbReference>
<dbReference type="PANTHER" id="PTHR21240:SF19">
    <property type="entry name" value="CATALYTIC_ HYDROLASE"/>
    <property type="match status" value="1"/>
</dbReference>
<dbReference type="Gene3D" id="3.20.20.140">
    <property type="entry name" value="Metal-dependent hydrolases"/>
    <property type="match status" value="1"/>
</dbReference>
<evidence type="ECO:0000313" key="3">
    <source>
        <dbReference type="EMBL" id="NME52819.1"/>
    </source>
</evidence>
<comment type="caution">
    <text evidence="3">The sequence shown here is derived from an EMBL/GenBank/DDBJ whole genome shotgun (WGS) entry which is preliminary data.</text>
</comment>